<feature type="transmembrane region" description="Helical" evidence="8">
    <location>
        <begin position="141"/>
        <end position="159"/>
    </location>
</feature>
<reference evidence="9 10" key="1">
    <citation type="submission" date="2022-11" db="EMBL/GenBank/DDBJ databases">
        <title>Study of microbial diversity in lake waters.</title>
        <authorList>
            <person name="Zhang J."/>
        </authorList>
    </citation>
    <scope>NUCLEOTIDE SEQUENCE [LARGE SCALE GENOMIC DNA]</scope>
    <source>
        <strain evidence="9 10">DT12</strain>
    </source>
</reference>
<dbReference type="PANTHER" id="PTHR34975">
    <property type="entry name" value="SPORE GERMINATION PROTEIN A2"/>
    <property type="match status" value="1"/>
</dbReference>
<evidence type="ECO:0000313" key="10">
    <source>
        <dbReference type="Proteomes" id="UP001208017"/>
    </source>
</evidence>
<gene>
    <name evidence="9" type="ORF">OS242_18520</name>
</gene>
<evidence type="ECO:0000256" key="3">
    <source>
        <dbReference type="ARBA" id="ARBA00022448"/>
    </source>
</evidence>
<keyword evidence="6 8" id="KW-1133">Transmembrane helix</keyword>
<evidence type="ECO:0000256" key="5">
    <source>
        <dbReference type="ARBA" id="ARBA00022692"/>
    </source>
</evidence>
<keyword evidence="5 8" id="KW-0812">Transmembrane</keyword>
<feature type="transmembrane region" description="Helical" evidence="8">
    <location>
        <begin position="298"/>
        <end position="315"/>
    </location>
</feature>
<keyword evidence="10" id="KW-1185">Reference proteome</keyword>
<comment type="subcellular location">
    <subcellularLocation>
        <location evidence="1">Membrane</location>
        <topology evidence="1">Multi-pass membrane protein</topology>
    </subcellularLocation>
</comment>
<accession>A0ABT3X4V7</accession>
<evidence type="ECO:0000256" key="4">
    <source>
        <dbReference type="ARBA" id="ARBA00022544"/>
    </source>
</evidence>
<keyword evidence="3" id="KW-0813">Transport</keyword>
<feature type="transmembrane region" description="Helical" evidence="8">
    <location>
        <begin position="262"/>
        <end position="286"/>
    </location>
</feature>
<feature type="transmembrane region" description="Helical" evidence="8">
    <location>
        <begin position="179"/>
        <end position="200"/>
    </location>
</feature>
<feature type="transmembrane region" description="Helical" evidence="8">
    <location>
        <begin position="77"/>
        <end position="95"/>
    </location>
</feature>
<evidence type="ECO:0000256" key="6">
    <source>
        <dbReference type="ARBA" id="ARBA00022989"/>
    </source>
</evidence>
<evidence type="ECO:0000313" key="9">
    <source>
        <dbReference type="EMBL" id="MCX7571936.1"/>
    </source>
</evidence>
<keyword evidence="4" id="KW-0309">Germination</keyword>
<evidence type="ECO:0000256" key="1">
    <source>
        <dbReference type="ARBA" id="ARBA00004141"/>
    </source>
</evidence>
<comment type="caution">
    <text evidence="9">The sequence shown here is derived from an EMBL/GenBank/DDBJ whole genome shotgun (WGS) entry which is preliminary data.</text>
</comment>
<evidence type="ECO:0000256" key="2">
    <source>
        <dbReference type="ARBA" id="ARBA00007998"/>
    </source>
</evidence>
<evidence type="ECO:0000256" key="8">
    <source>
        <dbReference type="SAM" id="Phobius"/>
    </source>
</evidence>
<dbReference type="PANTHER" id="PTHR34975:SF2">
    <property type="entry name" value="SPORE GERMINATION PROTEIN A2"/>
    <property type="match status" value="1"/>
</dbReference>
<dbReference type="NCBIfam" id="TIGR00912">
    <property type="entry name" value="2A0309"/>
    <property type="match status" value="1"/>
</dbReference>
<feature type="transmembrane region" description="Helical" evidence="8">
    <location>
        <begin position="212"/>
        <end position="242"/>
    </location>
</feature>
<name>A0ABT3X4V7_9BACL</name>
<evidence type="ECO:0000256" key="7">
    <source>
        <dbReference type="ARBA" id="ARBA00023136"/>
    </source>
</evidence>
<dbReference type="EMBL" id="JAPMLT010000014">
    <property type="protein sequence ID" value="MCX7571936.1"/>
    <property type="molecule type" value="Genomic_DNA"/>
</dbReference>
<sequence length="359" mass="40741">MEQISRRQMFLIGAGYTFDATLISLPAQIIGVAKQDAWMTYPLASLLILAMLWLLSKVSQRFPDQDLFEALTHRYRLIGRLIVCSMILFTFLILQRDLRMFIDFSNIVLLQQTPLSVIGLLMIGVIIPIVASGIEVLGRVAEIFFVMLALVILSLPLVLLKELDLESLLPIFDGGPGHVAKGAWLAFPYLGEMLILPFVFKSKTFNFRTAAYAQLFGSFLLVILIVYNIIVLGVHVSARFMYPNHELTRQIRLTDFLDRFDMILVSIWASAMFTKVAFSVFVICRGIRRCLPTVSEKLLASPVTVFALVCSFWFFENSLQVVNLNHTWPALALLFQVLFPVLLFFFLRPKKKTPAHESP</sequence>
<proteinExistence type="inferred from homology"/>
<feature type="transmembrane region" description="Helical" evidence="8">
    <location>
        <begin position="38"/>
        <end position="56"/>
    </location>
</feature>
<feature type="transmembrane region" description="Helical" evidence="8">
    <location>
        <begin position="9"/>
        <end position="32"/>
    </location>
</feature>
<dbReference type="Gene3D" id="1.20.1740.10">
    <property type="entry name" value="Amino acid/polyamine transporter I"/>
    <property type="match status" value="1"/>
</dbReference>
<feature type="transmembrane region" description="Helical" evidence="8">
    <location>
        <begin position="115"/>
        <end position="134"/>
    </location>
</feature>
<dbReference type="RefSeq" id="WP_267153186.1">
    <property type="nucleotide sequence ID" value="NZ_JAPMLT010000014.1"/>
</dbReference>
<dbReference type="InterPro" id="IPR004761">
    <property type="entry name" value="Spore_GerAB"/>
</dbReference>
<dbReference type="Pfam" id="PF03845">
    <property type="entry name" value="Spore_permease"/>
    <property type="match status" value="1"/>
</dbReference>
<keyword evidence="7 8" id="KW-0472">Membrane</keyword>
<organism evidence="9 10">
    <name type="scientific">Tumebacillus lacus</name>
    <dbReference type="NCBI Taxonomy" id="2995335"/>
    <lineage>
        <taxon>Bacteria</taxon>
        <taxon>Bacillati</taxon>
        <taxon>Bacillota</taxon>
        <taxon>Bacilli</taxon>
        <taxon>Bacillales</taxon>
        <taxon>Alicyclobacillaceae</taxon>
        <taxon>Tumebacillus</taxon>
    </lineage>
</organism>
<protein>
    <submittedName>
        <fullName evidence="9">Endospore germination permease</fullName>
    </submittedName>
</protein>
<comment type="similarity">
    <text evidence="2">Belongs to the amino acid-polyamine-organocation (APC) superfamily. Spore germination protein (SGP) (TC 2.A.3.9) family.</text>
</comment>
<feature type="transmembrane region" description="Helical" evidence="8">
    <location>
        <begin position="327"/>
        <end position="347"/>
    </location>
</feature>
<dbReference type="Proteomes" id="UP001208017">
    <property type="component" value="Unassembled WGS sequence"/>
</dbReference>